<feature type="chain" id="PRO_5035183294" description="Peptidase M48 domain-containing protein" evidence="13">
    <location>
        <begin position="19"/>
        <end position="398"/>
    </location>
</feature>
<keyword evidence="8 10" id="KW-0482">Metalloprotease</keyword>
<dbReference type="Proteomes" id="UP000751190">
    <property type="component" value="Unassembled WGS sequence"/>
</dbReference>
<keyword evidence="3 12" id="KW-0812">Transmembrane</keyword>
<feature type="domain" description="Peptidase M48" evidence="14">
    <location>
        <begin position="118"/>
        <end position="394"/>
    </location>
</feature>
<dbReference type="EMBL" id="JAGTXO010000004">
    <property type="protein sequence ID" value="KAG8468301.1"/>
    <property type="molecule type" value="Genomic_DNA"/>
</dbReference>
<dbReference type="GO" id="GO:0046872">
    <property type="term" value="F:metal ion binding"/>
    <property type="evidence" value="ECO:0007669"/>
    <property type="project" value="UniProtKB-KW"/>
</dbReference>
<evidence type="ECO:0000256" key="13">
    <source>
        <dbReference type="SAM" id="SignalP"/>
    </source>
</evidence>
<dbReference type="GO" id="GO:0004222">
    <property type="term" value="F:metalloendopeptidase activity"/>
    <property type="evidence" value="ECO:0007669"/>
    <property type="project" value="InterPro"/>
</dbReference>
<evidence type="ECO:0000256" key="6">
    <source>
        <dbReference type="ARBA" id="ARBA00022833"/>
    </source>
</evidence>
<evidence type="ECO:0000256" key="5">
    <source>
        <dbReference type="ARBA" id="ARBA00022801"/>
    </source>
</evidence>
<keyword evidence="16" id="KW-1185">Reference proteome</keyword>
<evidence type="ECO:0000256" key="9">
    <source>
        <dbReference type="ARBA" id="ARBA00023136"/>
    </source>
</evidence>
<dbReference type="Pfam" id="PF01435">
    <property type="entry name" value="Peptidase_M48"/>
    <property type="match status" value="1"/>
</dbReference>
<evidence type="ECO:0000313" key="15">
    <source>
        <dbReference type="EMBL" id="KAG8468301.1"/>
    </source>
</evidence>
<evidence type="ECO:0000256" key="10">
    <source>
        <dbReference type="RuleBase" id="RU003983"/>
    </source>
</evidence>
<evidence type="ECO:0000256" key="11">
    <source>
        <dbReference type="SAM" id="MobiDB-lite"/>
    </source>
</evidence>
<evidence type="ECO:0000256" key="4">
    <source>
        <dbReference type="ARBA" id="ARBA00022723"/>
    </source>
</evidence>
<reference evidence="15" key="1">
    <citation type="submission" date="2021-05" db="EMBL/GenBank/DDBJ databases">
        <title>The genome of the haptophyte Pavlova lutheri (Diacronema luteri, Pavlovales) - a model for lipid biosynthesis in eukaryotic algae.</title>
        <authorList>
            <person name="Hulatt C.J."/>
            <person name="Posewitz M.C."/>
        </authorList>
    </citation>
    <scope>NUCLEOTIDE SEQUENCE</scope>
    <source>
        <strain evidence="15">NIVA-4/92</strain>
    </source>
</reference>
<keyword evidence="7 12" id="KW-1133">Transmembrane helix</keyword>
<evidence type="ECO:0000256" key="8">
    <source>
        <dbReference type="ARBA" id="ARBA00023049"/>
    </source>
</evidence>
<evidence type="ECO:0000256" key="2">
    <source>
        <dbReference type="ARBA" id="ARBA00022670"/>
    </source>
</evidence>
<dbReference type="OrthoDB" id="272500at2759"/>
<keyword evidence="2 10" id="KW-0645">Protease</keyword>
<feature type="region of interest" description="Disordered" evidence="11">
    <location>
        <begin position="221"/>
        <end position="260"/>
    </location>
</feature>
<dbReference type="GO" id="GO:0006508">
    <property type="term" value="P:proteolysis"/>
    <property type="evidence" value="ECO:0007669"/>
    <property type="project" value="UniProtKB-KW"/>
</dbReference>
<keyword evidence="9 12" id="KW-0472">Membrane</keyword>
<organism evidence="15 16">
    <name type="scientific">Diacronema lutheri</name>
    <name type="common">Unicellular marine alga</name>
    <name type="synonym">Monochrysis lutheri</name>
    <dbReference type="NCBI Taxonomy" id="2081491"/>
    <lineage>
        <taxon>Eukaryota</taxon>
        <taxon>Haptista</taxon>
        <taxon>Haptophyta</taxon>
        <taxon>Pavlovophyceae</taxon>
        <taxon>Pavlovales</taxon>
        <taxon>Pavlovaceae</taxon>
        <taxon>Diacronema</taxon>
    </lineage>
</organism>
<proteinExistence type="inferred from homology"/>
<dbReference type="PANTHER" id="PTHR43221:SF2">
    <property type="entry name" value="PROTEASE HTPX HOMOLOG"/>
    <property type="match status" value="1"/>
</dbReference>
<accession>A0A8J5XST7</accession>
<sequence>MVLVLVCALLLTVPLVPAGASRAKAREPARMGTRLLSFAKRLQGRLLGKALPVLAYCGLVGTSALALALLAPLTSVPAAIGVVGCAVVFPAASLALQLLGPPGTHVLGTMRGEPAGAELVALAREAAQAVGVAPPKAVYQLHAREPNAFACGLRHNTAVAVTSGLVDALSEAELKAVLAHEMGHLKHGDVSRNMHVAIAAAGLGGVYSAGQALLTRAHEIEDEKRRRQAEARARRRAAGAETEADAKDAADEEDATRAVSDQGPLKTIARVLIAGGACMQGVAHLLRLAASRVAELSADRAAADAFGAGALISALEKIHEQSAQHDDLRSSAFGAQLAHAMISDGPTPPAEPEAVGGAHPGLDGVSHFDRLVDRVLGLLRTHPPLDVRVAALQGAGRE</sequence>
<dbReference type="InterPro" id="IPR001915">
    <property type="entry name" value="Peptidase_M48"/>
</dbReference>
<evidence type="ECO:0000256" key="1">
    <source>
        <dbReference type="ARBA" id="ARBA00022475"/>
    </source>
</evidence>
<evidence type="ECO:0000256" key="7">
    <source>
        <dbReference type="ARBA" id="ARBA00022989"/>
    </source>
</evidence>
<feature type="transmembrane region" description="Helical" evidence="12">
    <location>
        <begin position="78"/>
        <end position="100"/>
    </location>
</feature>
<feature type="compositionally biased region" description="Basic and acidic residues" evidence="11">
    <location>
        <begin position="221"/>
        <end position="232"/>
    </location>
</feature>
<protein>
    <recommendedName>
        <fullName evidence="14">Peptidase M48 domain-containing protein</fullName>
    </recommendedName>
</protein>
<evidence type="ECO:0000256" key="3">
    <source>
        <dbReference type="ARBA" id="ARBA00022692"/>
    </source>
</evidence>
<keyword evidence="5 10" id="KW-0378">Hydrolase</keyword>
<keyword evidence="13" id="KW-0732">Signal</keyword>
<keyword evidence="1" id="KW-1003">Cell membrane</keyword>
<name>A0A8J5XST7_DIALT</name>
<evidence type="ECO:0000259" key="14">
    <source>
        <dbReference type="Pfam" id="PF01435"/>
    </source>
</evidence>
<feature type="signal peptide" evidence="13">
    <location>
        <begin position="1"/>
        <end position="18"/>
    </location>
</feature>
<keyword evidence="4" id="KW-0479">Metal-binding</keyword>
<dbReference type="AlphaFoldDB" id="A0A8J5XST7"/>
<gene>
    <name evidence="15" type="ORF">KFE25_013384</name>
</gene>
<evidence type="ECO:0000256" key="12">
    <source>
        <dbReference type="SAM" id="Phobius"/>
    </source>
</evidence>
<evidence type="ECO:0000313" key="16">
    <source>
        <dbReference type="Proteomes" id="UP000751190"/>
    </source>
</evidence>
<feature type="transmembrane region" description="Helical" evidence="12">
    <location>
        <begin position="49"/>
        <end position="71"/>
    </location>
</feature>
<dbReference type="Gene3D" id="3.30.2010.10">
    <property type="entry name" value="Metalloproteases ('zincins'), catalytic domain"/>
    <property type="match status" value="1"/>
</dbReference>
<comment type="caution">
    <text evidence="15">The sequence shown here is derived from an EMBL/GenBank/DDBJ whole genome shotgun (WGS) entry which is preliminary data.</text>
</comment>
<keyword evidence="6 10" id="KW-0862">Zinc</keyword>
<comment type="cofactor">
    <cofactor evidence="10">
        <name>Zn(2+)</name>
        <dbReference type="ChEBI" id="CHEBI:29105"/>
    </cofactor>
    <text evidence="10">Binds 1 zinc ion per subunit.</text>
</comment>
<dbReference type="InterPro" id="IPR050083">
    <property type="entry name" value="HtpX_protease"/>
</dbReference>
<dbReference type="PANTHER" id="PTHR43221">
    <property type="entry name" value="PROTEASE HTPX"/>
    <property type="match status" value="1"/>
</dbReference>
<comment type="similarity">
    <text evidence="10">Belongs to the peptidase M48 family.</text>
</comment>